<dbReference type="InterPro" id="IPR036271">
    <property type="entry name" value="Tet_transcr_reg_TetR-rel_C_sf"/>
</dbReference>
<dbReference type="GO" id="GO:0003700">
    <property type="term" value="F:DNA-binding transcription factor activity"/>
    <property type="evidence" value="ECO:0007669"/>
    <property type="project" value="TreeGrafter"/>
</dbReference>
<evidence type="ECO:0000256" key="1">
    <source>
        <dbReference type="ARBA" id="ARBA00023015"/>
    </source>
</evidence>
<reference evidence="7" key="1">
    <citation type="submission" date="2010-12" db="EMBL/GenBank/DDBJ databases">
        <title>Complete sequence of chromosome 1 of Asticcacaulis excentricus CB 48.</title>
        <authorList>
            <consortium name="US DOE Joint Genome Institute"/>
            <person name="Lucas S."/>
            <person name="Copeland A."/>
            <person name="Lapidus A."/>
            <person name="Cheng J.-F."/>
            <person name="Bruce D."/>
            <person name="Goodwin L."/>
            <person name="Pitluck S."/>
            <person name="Teshima H."/>
            <person name="Davenport K."/>
            <person name="Detter J.C."/>
            <person name="Han C."/>
            <person name="Tapia R."/>
            <person name="Land M."/>
            <person name="Hauser L."/>
            <person name="Jeffries C."/>
            <person name="Kyrpides N."/>
            <person name="Ivanova N."/>
            <person name="Ovchinnikova G."/>
            <person name="Brun Y.V."/>
            <person name="Woyke T."/>
        </authorList>
    </citation>
    <scope>NUCLEOTIDE SEQUENCE [LARGE SCALE GENOMIC DNA]</scope>
    <source>
        <strain evidence="7">ATCC 15261 / DSM 4724 / KCTC 12464 / NCIMB 9791 / VKM B-1370 / CB 48</strain>
    </source>
</reference>
<keyword evidence="1" id="KW-0805">Transcription regulation</keyword>
<sequence length="216" mass="23874">MRTHNKLGTQRRQGRPAAIDVEALNQLILQTAKSTFINDGYEGASVERISALAGIGKVTIYRRYESKEALFLAVLEDMTAGMWRGPESLSANTDPLELLRARCEVLLEMTSTADGLAIYRVLIDASRHFPDLVLSTVQRMRLPVEGKNLELLKLAQQQGSVRSDIDVASLARVLSSMITGWPLLNGLVGDAGLRDSTERAAYFETAWSLFLRGIRP</sequence>
<evidence type="ECO:0000313" key="7">
    <source>
        <dbReference type="Proteomes" id="UP000001492"/>
    </source>
</evidence>
<dbReference type="eggNOG" id="COG1309">
    <property type="taxonomic scope" value="Bacteria"/>
</dbReference>
<dbReference type="PANTHER" id="PTHR30055">
    <property type="entry name" value="HTH-TYPE TRANSCRIPTIONAL REGULATOR RUTR"/>
    <property type="match status" value="1"/>
</dbReference>
<feature type="DNA-binding region" description="H-T-H motif" evidence="4">
    <location>
        <begin position="45"/>
        <end position="64"/>
    </location>
</feature>
<accession>E8RN98</accession>
<dbReference type="Proteomes" id="UP000001492">
    <property type="component" value="Chromosome 1"/>
</dbReference>
<keyword evidence="3" id="KW-0804">Transcription</keyword>
<proteinExistence type="predicted"/>
<dbReference type="PANTHER" id="PTHR30055:SF234">
    <property type="entry name" value="HTH-TYPE TRANSCRIPTIONAL REGULATOR BETI"/>
    <property type="match status" value="1"/>
</dbReference>
<dbReference type="HOGENOM" id="CLU_069356_27_1_5"/>
<dbReference type="PROSITE" id="PS50977">
    <property type="entry name" value="HTH_TETR_2"/>
    <property type="match status" value="1"/>
</dbReference>
<name>E8RN98_ASTEC</name>
<dbReference type="AlphaFoldDB" id="E8RN98"/>
<dbReference type="Pfam" id="PF00440">
    <property type="entry name" value="TetR_N"/>
    <property type="match status" value="1"/>
</dbReference>
<organism evidence="6 7">
    <name type="scientific">Asticcacaulis excentricus (strain ATCC 15261 / DSM 4724 / KCTC 12464 / NCIMB 9791 / VKM B-1370 / CB 48)</name>
    <dbReference type="NCBI Taxonomy" id="573065"/>
    <lineage>
        <taxon>Bacteria</taxon>
        <taxon>Pseudomonadati</taxon>
        <taxon>Pseudomonadota</taxon>
        <taxon>Alphaproteobacteria</taxon>
        <taxon>Caulobacterales</taxon>
        <taxon>Caulobacteraceae</taxon>
        <taxon>Asticcacaulis</taxon>
    </lineage>
</organism>
<dbReference type="Gene3D" id="1.10.357.10">
    <property type="entry name" value="Tetracycline Repressor, domain 2"/>
    <property type="match status" value="1"/>
</dbReference>
<dbReference type="SUPFAM" id="SSF46689">
    <property type="entry name" value="Homeodomain-like"/>
    <property type="match status" value="1"/>
</dbReference>
<dbReference type="GO" id="GO:0000976">
    <property type="term" value="F:transcription cis-regulatory region binding"/>
    <property type="evidence" value="ECO:0007669"/>
    <property type="project" value="TreeGrafter"/>
</dbReference>
<evidence type="ECO:0000256" key="2">
    <source>
        <dbReference type="ARBA" id="ARBA00023125"/>
    </source>
</evidence>
<dbReference type="STRING" id="573065.Astex_2344"/>
<dbReference type="SUPFAM" id="SSF48498">
    <property type="entry name" value="Tetracyclin repressor-like, C-terminal domain"/>
    <property type="match status" value="1"/>
</dbReference>
<evidence type="ECO:0000259" key="5">
    <source>
        <dbReference type="PROSITE" id="PS50977"/>
    </source>
</evidence>
<gene>
    <name evidence="6" type="ordered locus">Astex_2344</name>
</gene>
<protein>
    <submittedName>
        <fullName evidence="6">Regulatory protein TetR</fullName>
    </submittedName>
</protein>
<feature type="domain" description="HTH tetR-type" evidence="5">
    <location>
        <begin position="22"/>
        <end position="82"/>
    </location>
</feature>
<dbReference type="InterPro" id="IPR039536">
    <property type="entry name" value="TetR_C_Proteobacteria"/>
</dbReference>
<dbReference type="EMBL" id="CP002395">
    <property type="protein sequence ID" value="ADU13997.1"/>
    <property type="molecule type" value="Genomic_DNA"/>
</dbReference>
<dbReference type="InterPro" id="IPR050109">
    <property type="entry name" value="HTH-type_TetR-like_transc_reg"/>
</dbReference>
<dbReference type="InterPro" id="IPR001647">
    <property type="entry name" value="HTH_TetR"/>
</dbReference>
<evidence type="ECO:0000256" key="4">
    <source>
        <dbReference type="PROSITE-ProRule" id="PRU00335"/>
    </source>
</evidence>
<dbReference type="PRINTS" id="PR00455">
    <property type="entry name" value="HTHTETR"/>
</dbReference>
<dbReference type="InterPro" id="IPR009057">
    <property type="entry name" value="Homeodomain-like_sf"/>
</dbReference>
<dbReference type="Pfam" id="PF14246">
    <property type="entry name" value="TetR_C_7"/>
    <property type="match status" value="1"/>
</dbReference>
<evidence type="ECO:0000313" key="6">
    <source>
        <dbReference type="EMBL" id="ADU13997.1"/>
    </source>
</evidence>
<keyword evidence="7" id="KW-1185">Reference proteome</keyword>
<dbReference type="KEGG" id="aex:Astex_2344"/>
<keyword evidence="2 4" id="KW-0238">DNA-binding</keyword>
<dbReference type="RefSeq" id="WP_013479824.1">
    <property type="nucleotide sequence ID" value="NC_014816.1"/>
</dbReference>
<evidence type="ECO:0000256" key="3">
    <source>
        <dbReference type="ARBA" id="ARBA00023163"/>
    </source>
</evidence>